<dbReference type="PANTHER" id="PTHR48079:SF6">
    <property type="entry name" value="NAD(P)-BINDING DOMAIN-CONTAINING PROTEIN-RELATED"/>
    <property type="match status" value="1"/>
</dbReference>
<evidence type="ECO:0000313" key="3">
    <source>
        <dbReference type="Proteomes" id="UP001286456"/>
    </source>
</evidence>
<feature type="domain" description="NAD-dependent epimerase/dehydratase" evidence="1">
    <location>
        <begin position="13"/>
        <end position="260"/>
    </location>
</feature>
<proteinExistence type="predicted"/>
<sequence length="380" mass="40363">MPPPPPPPRAPTALIIGASGFLGSAIANAFQRTEPQPFRSYGLIRRPSAAASLAAAEITPILGGALSDRSALLASIQSQSDTVLWDVIVVSISSSRGGGAEVEAQHWDDVLALVQGLSKTSAAGGVRPLVLWSSGCKDYGFTALDGDPDLAPHTETSPLVRHPLIKGRLEAALRVLDVAKADGSDFDAIVVRATSVYGYSSSYYGAILTYAQAYADAEGAGGREALRFTVDKRTVLHALHVDDCAEGYVSLATAAVFGGAEKRAEVVGEVFNISARRYETLEEVGTALAREYGFQTAEFGVQDGEVPSVVAGMGYKFLLAWSQWVGSDKIRRVTGWRDRRPLFSENLHVYRAAYEAAAEAGVESVGKIRERIGGTRGMDS</sequence>
<reference evidence="2" key="1">
    <citation type="journal article" date="2023" name="Mol. Phylogenet. Evol.">
        <title>Genome-scale phylogeny and comparative genomics of the fungal order Sordariales.</title>
        <authorList>
            <person name="Hensen N."/>
            <person name="Bonometti L."/>
            <person name="Westerberg I."/>
            <person name="Brannstrom I.O."/>
            <person name="Guillou S."/>
            <person name="Cros-Aarteil S."/>
            <person name="Calhoun S."/>
            <person name="Haridas S."/>
            <person name="Kuo A."/>
            <person name="Mondo S."/>
            <person name="Pangilinan J."/>
            <person name="Riley R."/>
            <person name="LaButti K."/>
            <person name="Andreopoulos B."/>
            <person name="Lipzen A."/>
            <person name="Chen C."/>
            <person name="Yan M."/>
            <person name="Daum C."/>
            <person name="Ng V."/>
            <person name="Clum A."/>
            <person name="Steindorff A."/>
            <person name="Ohm R.A."/>
            <person name="Martin F."/>
            <person name="Silar P."/>
            <person name="Natvig D.O."/>
            <person name="Lalanne C."/>
            <person name="Gautier V."/>
            <person name="Ament-Velasquez S.L."/>
            <person name="Kruys A."/>
            <person name="Hutchinson M.I."/>
            <person name="Powell A.J."/>
            <person name="Barry K."/>
            <person name="Miller A.N."/>
            <person name="Grigoriev I.V."/>
            <person name="Debuchy R."/>
            <person name="Gladieux P."/>
            <person name="Hiltunen Thoren M."/>
            <person name="Johannesson H."/>
        </authorList>
    </citation>
    <scope>NUCLEOTIDE SEQUENCE</scope>
    <source>
        <strain evidence="2">SMH4131-1</strain>
    </source>
</reference>
<dbReference type="Gene3D" id="3.40.50.720">
    <property type="entry name" value="NAD(P)-binding Rossmann-like Domain"/>
    <property type="match status" value="1"/>
</dbReference>
<keyword evidence="3" id="KW-1185">Reference proteome</keyword>
<dbReference type="EMBL" id="JAUEPO010000005">
    <property type="protein sequence ID" value="KAK3320459.1"/>
    <property type="molecule type" value="Genomic_DNA"/>
</dbReference>
<dbReference type="GO" id="GO:0004029">
    <property type="term" value="F:aldehyde dehydrogenase (NAD+) activity"/>
    <property type="evidence" value="ECO:0007669"/>
    <property type="project" value="TreeGrafter"/>
</dbReference>
<organism evidence="2 3">
    <name type="scientific">Cercophora scortea</name>
    <dbReference type="NCBI Taxonomy" id="314031"/>
    <lineage>
        <taxon>Eukaryota</taxon>
        <taxon>Fungi</taxon>
        <taxon>Dikarya</taxon>
        <taxon>Ascomycota</taxon>
        <taxon>Pezizomycotina</taxon>
        <taxon>Sordariomycetes</taxon>
        <taxon>Sordariomycetidae</taxon>
        <taxon>Sordariales</taxon>
        <taxon>Lasiosphaeriaceae</taxon>
        <taxon>Cercophora</taxon>
    </lineage>
</organism>
<dbReference type="InterPro" id="IPR001509">
    <property type="entry name" value="Epimerase_deHydtase"/>
</dbReference>
<dbReference type="Pfam" id="PF01370">
    <property type="entry name" value="Epimerase"/>
    <property type="match status" value="1"/>
</dbReference>
<dbReference type="InterPro" id="IPR036291">
    <property type="entry name" value="NAD(P)-bd_dom_sf"/>
</dbReference>
<gene>
    <name evidence="2" type="ORF">B0T19DRAFT_429654</name>
</gene>
<dbReference type="PANTHER" id="PTHR48079">
    <property type="entry name" value="PROTEIN YEEZ"/>
    <property type="match status" value="1"/>
</dbReference>
<evidence type="ECO:0000259" key="1">
    <source>
        <dbReference type="Pfam" id="PF01370"/>
    </source>
</evidence>
<comment type="caution">
    <text evidence="2">The sequence shown here is derived from an EMBL/GenBank/DDBJ whole genome shotgun (WGS) entry which is preliminary data.</text>
</comment>
<accession>A0AAE0I8X3</accession>
<dbReference type="InterPro" id="IPR051783">
    <property type="entry name" value="NAD(P)-dependent_oxidoreduct"/>
</dbReference>
<reference evidence="2" key="2">
    <citation type="submission" date="2023-06" db="EMBL/GenBank/DDBJ databases">
        <authorList>
            <consortium name="Lawrence Berkeley National Laboratory"/>
            <person name="Haridas S."/>
            <person name="Hensen N."/>
            <person name="Bonometti L."/>
            <person name="Westerberg I."/>
            <person name="Brannstrom I.O."/>
            <person name="Guillou S."/>
            <person name="Cros-Aarteil S."/>
            <person name="Calhoun S."/>
            <person name="Kuo A."/>
            <person name="Mondo S."/>
            <person name="Pangilinan J."/>
            <person name="Riley R."/>
            <person name="Labutti K."/>
            <person name="Andreopoulos B."/>
            <person name="Lipzen A."/>
            <person name="Chen C."/>
            <person name="Yanf M."/>
            <person name="Daum C."/>
            <person name="Ng V."/>
            <person name="Clum A."/>
            <person name="Steindorff A."/>
            <person name="Ohm R."/>
            <person name="Martin F."/>
            <person name="Silar P."/>
            <person name="Natvig D."/>
            <person name="Lalanne C."/>
            <person name="Gautier V."/>
            <person name="Ament-Velasquez S.L."/>
            <person name="Kruys A."/>
            <person name="Hutchinson M.I."/>
            <person name="Powell A.J."/>
            <person name="Barry K."/>
            <person name="Miller A.N."/>
            <person name="Grigoriev I.V."/>
            <person name="Debuchy R."/>
            <person name="Gladieux P."/>
            <person name="Thoren M.H."/>
            <person name="Johannesson H."/>
        </authorList>
    </citation>
    <scope>NUCLEOTIDE SEQUENCE</scope>
    <source>
        <strain evidence="2">SMH4131-1</strain>
    </source>
</reference>
<dbReference type="GO" id="GO:0005737">
    <property type="term" value="C:cytoplasm"/>
    <property type="evidence" value="ECO:0007669"/>
    <property type="project" value="TreeGrafter"/>
</dbReference>
<dbReference type="Proteomes" id="UP001286456">
    <property type="component" value="Unassembled WGS sequence"/>
</dbReference>
<evidence type="ECO:0000313" key="2">
    <source>
        <dbReference type="EMBL" id="KAK3320459.1"/>
    </source>
</evidence>
<dbReference type="AlphaFoldDB" id="A0AAE0I8X3"/>
<protein>
    <recommendedName>
        <fullName evidence="1">NAD-dependent epimerase/dehydratase domain-containing protein</fullName>
    </recommendedName>
</protein>
<name>A0AAE0I8X3_9PEZI</name>
<dbReference type="SUPFAM" id="SSF51735">
    <property type="entry name" value="NAD(P)-binding Rossmann-fold domains"/>
    <property type="match status" value="1"/>
</dbReference>